<keyword evidence="1" id="KW-0812">Transmembrane</keyword>
<keyword evidence="1" id="KW-1133">Transmembrane helix</keyword>
<organism evidence="2 3">
    <name type="scientific">Cylindrobasidium torrendii FP15055 ss-10</name>
    <dbReference type="NCBI Taxonomy" id="1314674"/>
    <lineage>
        <taxon>Eukaryota</taxon>
        <taxon>Fungi</taxon>
        <taxon>Dikarya</taxon>
        <taxon>Basidiomycota</taxon>
        <taxon>Agaricomycotina</taxon>
        <taxon>Agaricomycetes</taxon>
        <taxon>Agaricomycetidae</taxon>
        <taxon>Agaricales</taxon>
        <taxon>Marasmiineae</taxon>
        <taxon>Physalacriaceae</taxon>
        <taxon>Cylindrobasidium</taxon>
    </lineage>
</organism>
<sequence>MATSSVTTIAAAPSMLVHFARECAVILLISYPTLLFLIGVYPGLHFLSGVSIVFLFALTSASTVVISALLSLFLLMFRQNGISPEEQVAALGFVDQKSTLSSYERAACDVKLPVDGAV</sequence>
<feature type="transmembrane region" description="Helical" evidence="1">
    <location>
        <begin position="23"/>
        <end position="44"/>
    </location>
</feature>
<dbReference type="OrthoDB" id="2914658at2759"/>
<evidence type="ECO:0000256" key="1">
    <source>
        <dbReference type="SAM" id="Phobius"/>
    </source>
</evidence>
<dbReference type="EMBL" id="KN880789">
    <property type="protein sequence ID" value="KIY62393.1"/>
    <property type="molecule type" value="Genomic_DNA"/>
</dbReference>
<accession>A0A0D7AVH9</accession>
<evidence type="ECO:0000313" key="2">
    <source>
        <dbReference type="EMBL" id="KIY62393.1"/>
    </source>
</evidence>
<reference evidence="2 3" key="1">
    <citation type="journal article" date="2015" name="Fungal Genet. Biol.">
        <title>Evolution of novel wood decay mechanisms in Agaricales revealed by the genome sequences of Fistulina hepatica and Cylindrobasidium torrendii.</title>
        <authorList>
            <person name="Floudas D."/>
            <person name="Held B.W."/>
            <person name="Riley R."/>
            <person name="Nagy L.G."/>
            <person name="Koehler G."/>
            <person name="Ransdell A.S."/>
            <person name="Younus H."/>
            <person name="Chow J."/>
            <person name="Chiniquy J."/>
            <person name="Lipzen A."/>
            <person name="Tritt A."/>
            <person name="Sun H."/>
            <person name="Haridas S."/>
            <person name="LaButti K."/>
            <person name="Ohm R.A."/>
            <person name="Kues U."/>
            <person name="Blanchette R.A."/>
            <person name="Grigoriev I.V."/>
            <person name="Minto R.E."/>
            <person name="Hibbett D.S."/>
        </authorList>
    </citation>
    <scope>NUCLEOTIDE SEQUENCE [LARGE SCALE GENOMIC DNA]</scope>
    <source>
        <strain evidence="2 3">FP15055 ss-10</strain>
    </source>
</reference>
<feature type="transmembrane region" description="Helical" evidence="1">
    <location>
        <begin position="50"/>
        <end position="77"/>
    </location>
</feature>
<proteinExistence type="predicted"/>
<dbReference type="AlphaFoldDB" id="A0A0D7AVH9"/>
<dbReference type="Proteomes" id="UP000054007">
    <property type="component" value="Unassembled WGS sequence"/>
</dbReference>
<keyword evidence="3" id="KW-1185">Reference proteome</keyword>
<name>A0A0D7AVH9_9AGAR</name>
<evidence type="ECO:0000313" key="3">
    <source>
        <dbReference type="Proteomes" id="UP000054007"/>
    </source>
</evidence>
<protein>
    <submittedName>
        <fullName evidence="2">Uncharacterized protein</fullName>
    </submittedName>
</protein>
<keyword evidence="1" id="KW-0472">Membrane</keyword>
<gene>
    <name evidence="2" type="ORF">CYLTODRAFT_426963</name>
</gene>